<sequence>MPSLPLRKQYRALPAPVRGCCDAFTVQPGHDVSVPALAATLGTTDTDVDAHVRHLTGTGLVRPEPGGRYRMPPLFWARAAKELQRRPGRRQLLTERFGDWCLGHARAAAAIVAPYRTPYPAKIAHLDPAAIAFPTPAAALDWLANERVTLLALAHDRKDTDPHLVWLLVDALRVLFDVRGGLDDRITADGIALDCAVRAGDPVWLSHAWRRTGWSQYDWGHHAAADDAFQQAIQSATGIDDTRTRIIATASATEGLATIYAAEGDIDQALRLLDAHQGVFTAHGDNRSQGLSALTTAVILINAQRPRDALPVLSIASDMLIRAGGTDPYHATRVGLETGRALTALGDHDAAKFILAMALQQMVTLGLPRGHATAARYLGDLAMRLGCLPEARAYYETAADLYAHLGDHTHTVITDLLNRIDNLQTRRGPRATTAVRTAAGARRP</sequence>
<dbReference type="PANTHER" id="PTHR47691">
    <property type="entry name" value="REGULATOR-RELATED"/>
    <property type="match status" value="1"/>
</dbReference>
<gene>
    <name evidence="1" type="ORF">J2S41_004468</name>
</gene>
<dbReference type="SUPFAM" id="SSF48452">
    <property type="entry name" value="TPR-like"/>
    <property type="match status" value="1"/>
</dbReference>
<dbReference type="RefSeq" id="WP_310370135.1">
    <property type="nucleotide sequence ID" value="NZ_JAVDYB010000001.1"/>
</dbReference>
<dbReference type="Proteomes" id="UP001183643">
    <property type="component" value="Unassembled WGS sequence"/>
</dbReference>
<reference evidence="1" key="1">
    <citation type="submission" date="2023-07" db="EMBL/GenBank/DDBJ databases">
        <title>Sequencing the genomes of 1000 actinobacteria strains.</title>
        <authorList>
            <person name="Klenk H.-P."/>
        </authorList>
    </citation>
    <scope>NUCLEOTIDE SEQUENCE</scope>
    <source>
        <strain evidence="1">DSM 44707</strain>
    </source>
</reference>
<evidence type="ECO:0000313" key="2">
    <source>
        <dbReference type="Proteomes" id="UP001183643"/>
    </source>
</evidence>
<dbReference type="InterPro" id="IPR011990">
    <property type="entry name" value="TPR-like_helical_dom_sf"/>
</dbReference>
<proteinExistence type="predicted"/>
<evidence type="ECO:0000313" key="1">
    <source>
        <dbReference type="EMBL" id="MDR7277690.1"/>
    </source>
</evidence>
<keyword evidence="2" id="KW-1185">Reference proteome</keyword>
<dbReference type="Gene3D" id="1.25.40.10">
    <property type="entry name" value="Tetratricopeptide repeat domain"/>
    <property type="match status" value="2"/>
</dbReference>
<dbReference type="AlphaFoldDB" id="A0AAE3YS77"/>
<comment type="caution">
    <text evidence="1">The sequence shown here is derived from an EMBL/GenBank/DDBJ whole genome shotgun (WGS) entry which is preliminary data.</text>
</comment>
<accession>A0AAE3YS77</accession>
<organism evidence="1 2">
    <name type="scientific">Catenuloplanes atrovinosus</name>
    <dbReference type="NCBI Taxonomy" id="137266"/>
    <lineage>
        <taxon>Bacteria</taxon>
        <taxon>Bacillati</taxon>
        <taxon>Actinomycetota</taxon>
        <taxon>Actinomycetes</taxon>
        <taxon>Micromonosporales</taxon>
        <taxon>Micromonosporaceae</taxon>
        <taxon>Catenuloplanes</taxon>
    </lineage>
</organism>
<protein>
    <submittedName>
        <fullName evidence="1">Tetratricopeptide (TPR) repeat protein</fullName>
    </submittedName>
</protein>
<dbReference type="PANTHER" id="PTHR47691:SF3">
    <property type="entry name" value="HTH-TYPE TRANSCRIPTIONAL REGULATOR RV0890C-RELATED"/>
    <property type="match status" value="1"/>
</dbReference>
<dbReference type="EMBL" id="JAVDYB010000001">
    <property type="protein sequence ID" value="MDR7277690.1"/>
    <property type="molecule type" value="Genomic_DNA"/>
</dbReference>
<name>A0AAE3YS77_9ACTN</name>